<evidence type="ECO:0000259" key="1">
    <source>
        <dbReference type="Pfam" id="PF19837"/>
    </source>
</evidence>
<evidence type="ECO:0000313" key="2">
    <source>
        <dbReference type="EMBL" id="SFM38346.1"/>
    </source>
</evidence>
<evidence type="ECO:0000313" key="3">
    <source>
        <dbReference type="Proteomes" id="UP000198519"/>
    </source>
</evidence>
<proteinExistence type="predicted"/>
<dbReference type="Proteomes" id="UP000198519">
    <property type="component" value="Unassembled WGS sequence"/>
</dbReference>
<dbReference type="InterPro" id="IPR045630">
    <property type="entry name" value="DUF6316"/>
</dbReference>
<protein>
    <recommendedName>
        <fullName evidence="1">DUF6316 domain-containing protein</fullName>
    </recommendedName>
</protein>
<organism evidence="2 3">
    <name type="scientific">Marinobacter zhejiangensis</name>
    <dbReference type="NCBI Taxonomy" id="488535"/>
    <lineage>
        <taxon>Bacteria</taxon>
        <taxon>Pseudomonadati</taxon>
        <taxon>Pseudomonadota</taxon>
        <taxon>Gammaproteobacteria</taxon>
        <taxon>Pseudomonadales</taxon>
        <taxon>Marinobacteraceae</taxon>
        <taxon>Marinobacter</taxon>
    </lineage>
</organism>
<dbReference type="RefSeq" id="WP_092022713.1">
    <property type="nucleotide sequence ID" value="NZ_FOUE01000003.1"/>
</dbReference>
<reference evidence="3" key="1">
    <citation type="submission" date="2016-10" db="EMBL/GenBank/DDBJ databases">
        <authorList>
            <person name="Varghese N."/>
            <person name="Submissions S."/>
        </authorList>
    </citation>
    <scope>NUCLEOTIDE SEQUENCE [LARGE SCALE GENOMIC DNA]</scope>
    <source>
        <strain evidence="3">CGMCC 1.7061</strain>
    </source>
</reference>
<keyword evidence="3" id="KW-1185">Reference proteome</keyword>
<sequence>MQKEQTIETDLPARFIETDIGWYVLTREETDLGPYPSLSEAKRALSHHLEQYLNSPSRPAYDSFNGFHIHDPQTCRKTNCGLCAEAQSVEQKWLAGWLVKRITVSR</sequence>
<dbReference type="AlphaFoldDB" id="A0A1I4QEY7"/>
<dbReference type="EMBL" id="FOUE01000003">
    <property type="protein sequence ID" value="SFM38346.1"/>
    <property type="molecule type" value="Genomic_DNA"/>
</dbReference>
<feature type="domain" description="DUF6316" evidence="1">
    <location>
        <begin position="14"/>
        <end position="51"/>
    </location>
</feature>
<name>A0A1I4QEY7_9GAMM</name>
<dbReference type="Pfam" id="PF19837">
    <property type="entry name" value="DUF6316"/>
    <property type="match status" value="1"/>
</dbReference>
<dbReference type="OrthoDB" id="6199386at2"/>
<gene>
    <name evidence="2" type="ORF">SAMN04487963_2342</name>
</gene>
<accession>A0A1I4QEY7</accession>